<feature type="compositionally biased region" description="Low complexity" evidence="1">
    <location>
        <begin position="32"/>
        <end position="48"/>
    </location>
</feature>
<organism evidence="2 3">
    <name type="scientific">Nothoprocta perdicaria</name>
    <name type="common">Chilean tinamou</name>
    <name type="synonym">Crypturus perdicarius</name>
    <dbReference type="NCBI Taxonomy" id="30464"/>
    <lineage>
        <taxon>Eukaryota</taxon>
        <taxon>Metazoa</taxon>
        <taxon>Chordata</taxon>
        <taxon>Craniata</taxon>
        <taxon>Vertebrata</taxon>
        <taxon>Euteleostomi</taxon>
        <taxon>Archelosauria</taxon>
        <taxon>Archosauria</taxon>
        <taxon>Dinosauria</taxon>
        <taxon>Saurischia</taxon>
        <taxon>Theropoda</taxon>
        <taxon>Coelurosauria</taxon>
        <taxon>Aves</taxon>
        <taxon>Palaeognathae</taxon>
        <taxon>Tinamiformes</taxon>
        <taxon>Tinamidae</taxon>
        <taxon>Nothoprocta</taxon>
    </lineage>
</organism>
<dbReference type="Proteomes" id="UP000694420">
    <property type="component" value="Unplaced"/>
</dbReference>
<feature type="compositionally biased region" description="Low complexity" evidence="1">
    <location>
        <begin position="77"/>
        <end position="90"/>
    </location>
</feature>
<feature type="region of interest" description="Disordered" evidence="1">
    <location>
        <begin position="1"/>
        <end position="49"/>
    </location>
</feature>
<accession>A0A8C6YSK3</accession>
<evidence type="ECO:0000256" key="1">
    <source>
        <dbReference type="SAM" id="MobiDB-lite"/>
    </source>
</evidence>
<dbReference type="Ensembl" id="ENSNPET00000002833.1">
    <property type="protein sequence ID" value="ENSNPEP00000002779.1"/>
    <property type="gene ID" value="ENSNPEG00000002148.1"/>
</dbReference>
<dbReference type="AlphaFoldDB" id="A0A8C6YSK3"/>
<keyword evidence="3" id="KW-1185">Reference proteome</keyword>
<feature type="region of interest" description="Disordered" evidence="1">
    <location>
        <begin position="67"/>
        <end position="105"/>
    </location>
</feature>
<protein>
    <submittedName>
        <fullName evidence="2">Uncharacterized protein</fullName>
    </submittedName>
</protein>
<name>A0A8C6YSK3_NOTPE</name>
<evidence type="ECO:0000313" key="3">
    <source>
        <dbReference type="Proteomes" id="UP000694420"/>
    </source>
</evidence>
<reference evidence="2" key="2">
    <citation type="submission" date="2025-09" db="UniProtKB">
        <authorList>
            <consortium name="Ensembl"/>
        </authorList>
    </citation>
    <scope>IDENTIFICATION</scope>
</reference>
<proteinExistence type="predicted"/>
<sequence length="214" mass="22897">MAGGCPGSTVRVGPPPTWRGGAGRAAGRRGRTGNAPRARPGVGRAAWRSRTLSPRRVAVLLEQPRGFRRARSRAEEPAGAEAAPAPRRSLCPPPPPARAGRPSPGRLVKPLVFAVGVMRAGRGGLRGRPWGPLGAEAARAALTGRAPQFTGCAFGSAAIWQYEALKSRVQSYLEGARADWMDKIRPQKRGDLRKQVNRWWSSLTEGQRTVTGLC</sequence>
<evidence type="ECO:0000313" key="2">
    <source>
        <dbReference type="Ensembl" id="ENSNPEP00000002779.1"/>
    </source>
</evidence>
<reference evidence="2" key="1">
    <citation type="submission" date="2025-08" db="UniProtKB">
        <authorList>
            <consortium name="Ensembl"/>
        </authorList>
    </citation>
    <scope>IDENTIFICATION</scope>
</reference>